<evidence type="ECO:0000256" key="7">
    <source>
        <dbReference type="ARBA" id="ARBA00023163"/>
    </source>
</evidence>
<dbReference type="PRINTS" id="PR00047">
    <property type="entry name" value="STROIDFINGER"/>
</dbReference>
<keyword evidence="6 10" id="KW-0238">DNA-binding</keyword>
<evidence type="ECO:0000313" key="14">
    <source>
        <dbReference type="Proteomes" id="UP001549921"/>
    </source>
</evidence>
<dbReference type="Gene3D" id="3.30.50.10">
    <property type="entry name" value="Erythroid Transcription Factor GATA-1, subunit A"/>
    <property type="match status" value="1"/>
</dbReference>
<dbReference type="SUPFAM" id="SSF48508">
    <property type="entry name" value="Nuclear receptor ligand-binding domain"/>
    <property type="match status" value="1"/>
</dbReference>
<comment type="subcellular location">
    <subcellularLocation>
        <location evidence="1 10">Nucleus</location>
    </subcellularLocation>
</comment>
<dbReference type="AlphaFoldDB" id="A0ABD0TR69"/>
<keyword evidence="5 10" id="KW-0805">Transcription regulation</keyword>
<evidence type="ECO:0000256" key="10">
    <source>
        <dbReference type="RuleBase" id="RU004334"/>
    </source>
</evidence>
<evidence type="ECO:0000256" key="3">
    <source>
        <dbReference type="ARBA" id="ARBA00022771"/>
    </source>
</evidence>
<evidence type="ECO:0000256" key="2">
    <source>
        <dbReference type="ARBA" id="ARBA00022723"/>
    </source>
</evidence>
<evidence type="ECO:0000259" key="12">
    <source>
        <dbReference type="PROSITE" id="PS51843"/>
    </source>
</evidence>
<dbReference type="PANTHER" id="PTHR24083">
    <property type="entry name" value="NUCLEAR HORMONE RECEPTOR"/>
    <property type="match status" value="1"/>
</dbReference>
<dbReference type="GO" id="GO:0008270">
    <property type="term" value="F:zinc ion binding"/>
    <property type="evidence" value="ECO:0007669"/>
    <property type="project" value="UniProtKB-KW"/>
</dbReference>
<dbReference type="GO" id="GO:0003677">
    <property type="term" value="F:DNA binding"/>
    <property type="evidence" value="ECO:0007669"/>
    <property type="project" value="UniProtKB-KW"/>
</dbReference>
<dbReference type="Pfam" id="PF00104">
    <property type="entry name" value="Hormone_recep"/>
    <property type="match status" value="1"/>
</dbReference>
<evidence type="ECO:0000256" key="1">
    <source>
        <dbReference type="ARBA" id="ARBA00004123"/>
    </source>
</evidence>
<keyword evidence="9 10" id="KW-0539">Nucleus</keyword>
<dbReference type="InterPro" id="IPR001628">
    <property type="entry name" value="Znf_hrmn_rcpt"/>
</dbReference>
<gene>
    <name evidence="13" type="ORF">ABMA28_000118</name>
</gene>
<dbReference type="SUPFAM" id="SSF57716">
    <property type="entry name" value="Glucocorticoid receptor-like (DNA-binding domain)"/>
    <property type="match status" value="1"/>
</dbReference>
<dbReference type="EMBL" id="JBEDNZ010000001">
    <property type="protein sequence ID" value="KAL0851810.1"/>
    <property type="molecule type" value="Genomic_DNA"/>
</dbReference>
<dbReference type="InterPro" id="IPR001723">
    <property type="entry name" value="Nuclear_hrmn_rcpt"/>
</dbReference>
<evidence type="ECO:0008006" key="15">
    <source>
        <dbReference type="Google" id="ProtNLM"/>
    </source>
</evidence>
<keyword evidence="2 10" id="KW-0479">Metal-binding</keyword>
<keyword evidence="8 10" id="KW-0675">Receptor</keyword>
<dbReference type="Gene3D" id="1.10.565.10">
    <property type="entry name" value="Retinoid X Receptor"/>
    <property type="match status" value="1"/>
</dbReference>
<dbReference type="PRINTS" id="PR00398">
    <property type="entry name" value="STRDHORMONER"/>
</dbReference>
<evidence type="ECO:0000256" key="4">
    <source>
        <dbReference type="ARBA" id="ARBA00022833"/>
    </source>
</evidence>
<dbReference type="PROSITE" id="PS51030">
    <property type="entry name" value="NUCLEAR_REC_DBD_2"/>
    <property type="match status" value="1"/>
</dbReference>
<reference evidence="13 14" key="1">
    <citation type="submission" date="2024-06" db="EMBL/GenBank/DDBJ databases">
        <title>A chromosome-level genome assembly of beet webworm, Loxostege sticticalis.</title>
        <authorList>
            <person name="Zhang Y."/>
        </authorList>
    </citation>
    <scope>NUCLEOTIDE SEQUENCE [LARGE SCALE GENOMIC DNA]</scope>
    <source>
        <strain evidence="13">AQ028</strain>
        <tissue evidence="13">Male pupae</tissue>
    </source>
</reference>
<evidence type="ECO:0000313" key="13">
    <source>
        <dbReference type="EMBL" id="KAL0851810.1"/>
    </source>
</evidence>
<dbReference type="GO" id="GO:0003700">
    <property type="term" value="F:DNA-binding transcription factor activity"/>
    <property type="evidence" value="ECO:0007669"/>
    <property type="project" value="UniProtKB-ARBA"/>
</dbReference>
<dbReference type="PROSITE" id="PS00031">
    <property type="entry name" value="NUCLEAR_REC_DBD_1"/>
    <property type="match status" value="1"/>
</dbReference>
<dbReference type="GO" id="GO:0000122">
    <property type="term" value="P:negative regulation of transcription by RNA polymerase II"/>
    <property type="evidence" value="ECO:0007669"/>
    <property type="project" value="UniProtKB-ARBA"/>
</dbReference>
<dbReference type="SMART" id="SM00399">
    <property type="entry name" value="ZnF_C4"/>
    <property type="match status" value="1"/>
</dbReference>
<dbReference type="GO" id="GO:0005634">
    <property type="term" value="C:nucleus"/>
    <property type="evidence" value="ECO:0007669"/>
    <property type="project" value="UniProtKB-SubCell"/>
</dbReference>
<dbReference type="Proteomes" id="UP001549921">
    <property type="component" value="Unassembled WGS sequence"/>
</dbReference>
<evidence type="ECO:0000259" key="11">
    <source>
        <dbReference type="PROSITE" id="PS51030"/>
    </source>
</evidence>
<dbReference type="SMART" id="SM00430">
    <property type="entry name" value="HOLI"/>
    <property type="match status" value="1"/>
</dbReference>
<dbReference type="InterPro" id="IPR035500">
    <property type="entry name" value="NHR-like_dom_sf"/>
</dbReference>
<feature type="domain" description="NR LBD" evidence="12">
    <location>
        <begin position="160"/>
        <end position="384"/>
    </location>
</feature>
<proteinExistence type="inferred from homology"/>
<organism evidence="13 14">
    <name type="scientific">Loxostege sticticalis</name>
    <name type="common">Beet webworm moth</name>
    <dbReference type="NCBI Taxonomy" id="481309"/>
    <lineage>
        <taxon>Eukaryota</taxon>
        <taxon>Metazoa</taxon>
        <taxon>Ecdysozoa</taxon>
        <taxon>Arthropoda</taxon>
        <taxon>Hexapoda</taxon>
        <taxon>Insecta</taxon>
        <taxon>Pterygota</taxon>
        <taxon>Neoptera</taxon>
        <taxon>Endopterygota</taxon>
        <taxon>Lepidoptera</taxon>
        <taxon>Glossata</taxon>
        <taxon>Ditrysia</taxon>
        <taxon>Pyraloidea</taxon>
        <taxon>Crambidae</taxon>
        <taxon>Pyraustinae</taxon>
        <taxon>Loxostege</taxon>
    </lineage>
</organism>
<evidence type="ECO:0000256" key="8">
    <source>
        <dbReference type="ARBA" id="ARBA00023170"/>
    </source>
</evidence>
<comment type="similarity">
    <text evidence="10">Belongs to the nuclear hormone receptor family.</text>
</comment>
<dbReference type="GO" id="GO:0032502">
    <property type="term" value="P:developmental process"/>
    <property type="evidence" value="ECO:0007669"/>
    <property type="project" value="UniProtKB-ARBA"/>
</dbReference>
<evidence type="ECO:0000256" key="5">
    <source>
        <dbReference type="ARBA" id="ARBA00023015"/>
    </source>
</evidence>
<dbReference type="InterPro" id="IPR000536">
    <property type="entry name" value="Nucl_hrmn_rcpt_lig-bd"/>
</dbReference>
<comment type="caution">
    <text evidence="13">The sequence shown here is derived from an EMBL/GenBank/DDBJ whole genome shotgun (WGS) entry which is preliminary data.</text>
</comment>
<keyword evidence="3 10" id="KW-0863">Zinc-finger</keyword>
<feature type="domain" description="Nuclear receptor" evidence="11">
    <location>
        <begin position="20"/>
        <end position="97"/>
    </location>
</feature>
<protein>
    <recommendedName>
        <fullName evidence="15">Tailless</fullName>
    </recommendedName>
</protein>
<keyword evidence="7 10" id="KW-0804">Transcription</keyword>
<dbReference type="Pfam" id="PF00105">
    <property type="entry name" value="zf-C4"/>
    <property type="match status" value="1"/>
</dbReference>
<evidence type="ECO:0000256" key="6">
    <source>
        <dbReference type="ARBA" id="ARBA00023125"/>
    </source>
</evidence>
<accession>A0ABD0TR69</accession>
<dbReference type="PROSITE" id="PS51843">
    <property type="entry name" value="NR_LBD"/>
    <property type="match status" value="1"/>
</dbReference>
<dbReference type="InterPro" id="IPR050274">
    <property type="entry name" value="Nuclear_hormone_rcpt_NR2"/>
</dbReference>
<evidence type="ECO:0000256" key="9">
    <source>
        <dbReference type="ARBA" id="ARBA00023242"/>
    </source>
</evidence>
<name>A0ABD0TR69_LOXSC</name>
<dbReference type="InterPro" id="IPR013088">
    <property type="entry name" value="Znf_NHR/GATA"/>
</dbReference>
<dbReference type="FunFam" id="3.30.50.10:FF:000019">
    <property type="entry name" value="Nuclear receptor subfamily 2 group E member"/>
    <property type="match status" value="1"/>
</dbReference>
<sequence>MRCLYRDEHLIPISNRILYDVPCAVCRDHSSGKHYGVFACDGCAGFFKRSVRRDRQYACKARTPGACLVDKAHRNQCRACRLAKCLSAGMNKDAVQHERGPRNSTIRRQMAMLFKDPSPPSEPIRPIPSALDLAMPKHNLLSLLPNPYIPSSYSLNRLKYPEPLVPMRVGSPTIITSAFVNHMEPEAICESAARILFMNVKWVKNVPAFTSLSFPDRLLLLEESWKELFVLGTAQFLYPIALRRLFNPLNSRLEMKDLEAFETALAELARIRPDTNEYACLRGLALFKTTFVPDITPLLPDQPPKIKRLQDIPTVAALQEQSRVVLNEYISQSYPMEVNRVSQLCEVLDLVRAVPGHVIEELFFRATIGAISIEKIISDMYRSNKEIV</sequence>
<keyword evidence="4 10" id="KW-0862">Zinc</keyword>